<feature type="non-terminal residue" evidence="2">
    <location>
        <position position="1"/>
    </location>
</feature>
<reference evidence="2" key="1">
    <citation type="submission" date="2021-03" db="EMBL/GenBank/DDBJ databases">
        <authorList>
            <person name="Tran Van P."/>
        </authorList>
    </citation>
    <scope>NUCLEOTIDE SEQUENCE</scope>
</reference>
<evidence type="ECO:0000313" key="3">
    <source>
        <dbReference type="Proteomes" id="UP001153148"/>
    </source>
</evidence>
<dbReference type="Pfam" id="PF08926">
    <property type="entry name" value="DUF1908"/>
    <property type="match status" value="1"/>
</dbReference>
<evidence type="ECO:0000313" key="2">
    <source>
        <dbReference type="EMBL" id="CAG2064861.1"/>
    </source>
</evidence>
<dbReference type="InterPro" id="IPR015022">
    <property type="entry name" value="MAST_pre-PK_dom"/>
</dbReference>
<dbReference type="SUPFAM" id="SSF140482">
    <property type="entry name" value="MAST3 pre-PK domain-like"/>
    <property type="match status" value="1"/>
</dbReference>
<dbReference type="Proteomes" id="UP001153148">
    <property type="component" value="Unassembled WGS sequence"/>
</dbReference>
<proteinExistence type="predicted"/>
<dbReference type="EMBL" id="CAJPIN010037563">
    <property type="protein sequence ID" value="CAG2064861.1"/>
    <property type="molecule type" value="Genomic_DNA"/>
</dbReference>
<name>A0ABN7PCP6_TIMPD</name>
<accession>A0ABN7PCP6</accession>
<dbReference type="Gene3D" id="1.20.1480.20">
    <property type="entry name" value="MAST3 pre-PK domain-like"/>
    <property type="match status" value="1"/>
</dbReference>
<evidence type="ECO:0000259" key="1">
    <source>
        <dbReference type="Pfam" id="PF08926"/>
    </source>
</evidence>
<keyword evidence="3" id="KW-1185">Reference proteome</keyword>
<feature type="non-terminal residue" evidence="2">
    <location>
        <position position="163"/>
    </location>
</feature>
<dbReference type="InterPro" id="IPR023142">
    <property type="entry name" value="MAST_pre-PK_dom_sf"/>
</dbReference>
<feature type="domain" description="Microtubule-associated serine/threonine-protein kinase pre-PK" evidence="1">
    <location>
        <begin position="8"/>
        <end position="163"/>
    </location>
</feature>
<organism evidence="2 3">
    <name type="scientific">Timema podura</name>
    <name type="common">Walking stick</name>
    <dbReference type="NCBI Taxonomy" id="61482"/>
    <lineage>
        <taxon>Eukaryota</taxon>
        <taxon>Metazoa</taxon>
        <taxon>Ecdysozoa</taxon>
        <taxon>Arthropoda</taxon>
        <taxon>Hexapoda</taxon>
        <taxon>Insecta</taxon>
        <taxon>Pterygota</taxon>
        <taxon>Neoptera</taxon>
        <taxon>Polyneoptera</taxon>
        <taxon>Phasmatodea</taxon>
        <taxon>Timematodea</taxon>
        <taxon>Timematoidea</taxon>
        <taxon>Timematidae</taxon>
        <taxon>Timema</taxon>
    </lineage>
</organism>
<protein>
    <recommendedName>
        <fullName evidence="1">Microtubule-associated serine/threonine-protein kinase pre-PK domain-containing protein</fullName>
    </recommendedName>
</protein>
<sequence length="163" mass="19033">KKYIYIYLQATQQMEERLKSFIEDNGSIESKGYFENLVKDSIPIIRFVHHQILEMARDCLQKSQEKLITSRYFYEMSENLEKLLTETKEKSPEATGRLTGFVKKLLLLISRPARLLECLEFDPEEFYHLLEQAEGQAKTSQGIKADIPQYIINKLGLNRDPIA</sequence>
<comment type="caution">
    <text evidence="2">The sequence shown here is derived from an EMBL/GenBank/DDBJ whole genome shotgun (WGS) entry which is preliminary data.</text>
</comment>
<gene>
    <name evidence="2" type="ORF">TPAB3V08_LOCUS11805</name>
</gene>